<evidence type="ECO:0000313" key="3">
    <source>
        <dbReference type="Proteomes" id="UP000605897"/>
    </source>
</evidence>
<organism evidence="2 3">
    <name type="scientific">Amycolatopsis deserti</name>
    <dbReference type="NCBI Taxonomy" id="185696"/>
    <lineage>
        <taxon>Bacteria</taxon>
        <taxon>Bacillati</taxon>
        <taxon>Actinomycetota</taxon>
        <taxon>Actinomycetes</taxon>
        <taxon>Pseudonocardiales</taxon>
        <taxon>Pseudonocardiaceae</taxon>
        <taxon>Amycolatopsis</taxon>
    </lineage>
</organism>
<keyword evidence="3" id="KW-1185">Reference proteome</keyword>
<sequence>MEERAWRPRWRFFALFAAVAAVHLAGGWDSTSAVGLGVGFAATLVLVFVRRLPSWATGEIRLTVALPLALLGMVAVLIGLIEHPPRGVDALYAGFGAVLAVGWVVVLVIRWAPGPLTRSGLARRLRGRTAVLGAAAVLAGMEVALLVVVGGALPWVLLAPVLLVVAVSAVRRRRDANAARLLAAGVWTEVTAATIADETDGRPVSGWAVFPTGLRARFAITDCPPDVLAGLLDRRRLWIAGEPREGDVAVGLPDGDAFAVAWFAVKNRERARARRPSR</sequence>
<accession>A0ABQ3IBZ1</accession>
<evidence type="ECO:0000313" key="2">
    <source>
        <dbReference type="EMBL" id="GHE78545.1"/>
    </source>
</evidence>
<feature type="transmembrane region" description="Helical" evidence="1">
    <location>
        <begin position="64"/>
        <end position="84"/>
    </location>
</feature>
<feature type="transmembrane region" description="Helical" evidence="1">
    <location>
        <begin position="34"/>
        <end position="52"/>
    </location>
</feature>
<feature type="transmembrane region" description="Helical" evidence="1">
    <location>
        <begin position="130"/>
        <end position="147"/>
    </location>
</feature>
<dbReference type="RefSeq" id="WP_229874071.1">
    <property type="nucleotide sequence ID" value="NZ_BNAU01000001.1"/>
</dbReference>
<name>A0ABQ3IBZ1_9PSEU</name>
<feature type="transmembrane region" description="Helical" evidence="1">
    <location>
        <begin position="90"/>
        <end position="109"/>
    </location>
</feature>
<gene>
    <name evidence="2" type="ORF">GCM10017786_05280</name>
</gene>
<comment type="caution">
    <text evidence="2">The sequence shown here is derived from an EMBL/GenBank/DDBJ whole genome shotgun (WGS) entry which is preliminary data.</text>
</comment>
<keyword evidence="1" id="KW-1133">Transmembrane helix</keyword>
<protein>
    <submittedName>
        <fullName evidence="2">Uncharacterized protein</fullName>
    </submittedName>
</protein>
<dbReference type="Proteomes" id="UP000605897">
    <property type="component" value="Unassembled WGS sequence"/>
</dbReference>
<feature type="transmembrane region" description="Helical" evidence="1">
    <location>
        <begin position="12"/>
        <end position="28"/>
    </location>
</feature>
<evidence type="ECO:0000256" key="1">
    <source>
        <dbReference type="SAM" id="Phobius"/>
    </source>
</evidence>
<keyword evidence="1" id="KW-0812">Transmembrane</keyword>
<proteinExistence type="predicted"/>
<reference evidence="3" key="1">
    <citation type="journal article" date="2019" name="Int. J. Syst. Evol. Microbiol.">
        <title>The Global Catalogue of Microorganisms (GCM) 10K type strain sequencing project: providing services to taxonomists for standard genome sequencing and annotation.</title>
        <authorList>
            <consortium name="The Broad Institute Genomics Platform"/>
            <consortium name="The Broad Institute Genome Sequencing Center for Infectious Disease"/>
            <person name="Wu L."/>
            <person name="Ma J."/>
        </authorList>
    </citation>
    <scope>NUCLEOTIDE SEQUENCE [LARGE SCALE GENOMIC DNA]</scope>
    <source>
        <strain evidence="3">CGMCC 4.7677</strain>
    </source>
</reference>
<keyword evidence="1" id="KW-0472">Membrane</keyword>
<feature type="transmembrane region" description="Helical" evidence="1">
    <location>
        <begin position="153"/>
        <end position="170"/>
    </location>
</feature>
<dbReference type="EMBL" id="BNAU01000001">
    <property type="protein sequence ID" value="GHE78545.1"/>
    <property type="molecule type" value="Genomic_DNA"/>
</dbReference>